<sequence length="387" mass="43360">MFNVTFGILSRRYVFSELRSIETLSAALSQESTIALELVARDSDAASTSDEDSAELAGSDAEDSAGPDNIQGYGEVQALAAYLVFLREGNMVLSNTQAKEIIRLWKSLHEYDQQPTTFAPRQHTTLVKGKLKAPKRRSTNVVPGLDSTRRCFLGSNRAPAQWPDCNRYTEAIISQLCNLHPGPEKSKKKTTNRWSLVCKDYRGIQERVMNNGMVMRETQIQLPDINQTTLSQWYIKRQKKKEQEILKQGLPQRTEPAASKTPLPAAIPLPPSLPQVNYPVPFKFVLPTNTTGTAVLRGQTSKACQPMPILPAPVPPITFLQPPTVVRRFPPVPIQSKIQTQHHQPQSWQQKSQSQPSVHSKQKDETRTTQEQKASTSHSSYDSKIKH</sequence>
<feature type="compositionally biased region" description="Polar residues" evidence="1">
    <location>
        <begin position="371"/>
        <end position="380"/>
    </location>
</feature>
<dbReference type="Proteomes" id="UP000275408">
    <property type="component" value="Unassembled WGS sequence"/>
</dbReference>
<gene>
    <name evidence="2" type="ORF">pdam_00019521</name>
</gene>
<dbReference type="AlphaFoldDB" id="A0A3M6TC97"/>
<dbReference type="PANTHER" id="PTHR47773:SF1">
    <property type="entry name" value="C2H2-TYPE DOMAIN-CONTAINING PROTEIN"/>
    <property type="match status" value="1"/>
</dbReference>
<feature type="compositionally biased region" description="Acidic residues" evidence="1">
    <location>
        <begin position="49"/>
        <end position="65"/>
    </location>
</feature>
<evidence type="ECO:0000313" key="2">
    <source>
        <dbReference type="EMBL" id="RMX39016.1"/>
    </source>
</evidence>
<feature type="region of interest" description="Disordered" evidence="1">
    <location>
        <begin position="336"/>
        <end position="387"/>
    </location>
</feature>
<protein>
    <submittedName>
        <fullName evidence="2">Uncharacterized protein</fullName>
    </submittedName>
</protein>
<feature type="region of interest" description="Disordered" evidence="1">
    <location>
        <begin position="45"/>
        <end position="69"/>
    </location>
</feature>
<reference evidence="2 3" key="1">
    <citation type="journal article" date="2018" name="Sci. Rep.">
        <title>Comparative analysis of the Pocillopora damicornis genome highlights role of immune system in coral evolution.</title>
        <authorList>
            <person name="Cunning R."/>
            <person name="Bay R.A."/>
            <person name="Gillette P."/>
            <person name="Baker A.C."/>
            <person name="Traylor-Knowles N."/>
        </authorList>
    </citation>
    <scope>NUCLEOTIDE SEQUENCE [LARGE SCALE GENOMIC DNA]</scope>
    <source>
        <strain evidence="2">RSMAS</strain>
        <tissue evidence="2">Whole animal</tissue>
    </source>
</reference>
<feature type="compositionally biased region" description="Basic and acidic residues" evidence="1">
    <location>
        <begin position="361"/>
        <end position="370"/>
    </location>
</feature>
<dbReference type="PANTHER" id="PTHR47773">
    <property type="entry name" value="SI:DKEY-9I5.2-RELATED"/>
    <property type="match status" value="1"/>
</dbReference>
<accession>A0A3M6TC97</accession>
<comment type="caution">
    <text evidence="2">The sequence shown here is derived from an EMBL/GenBank/DDBJ whole genome shotgun (WGS) entry which is preliminary data.</text>
</comment>
<keyword evidence="3" id="KW-1185">Reference proteome</keyword>
<evidence type="ECO:0000313" key="3">
    <source>
        <dbReference type="Proteomes" id="UP000275408"/>
    </source>
</evidence>
<dbReference type="OrthoDB" id="5978980at2759"/>
<organism evidence="2 3">
    <name type="scientific">Pocillopora damicornis</name>
    <name type="common">Cauliflower coral</name>
    <name type="synonym">Millepora damicornis</name>
    <dbReference type="NCBI Taxonomy" id="46731"/>
    <lineage>
        <taxon>Eukaryota</taxon>
        <taxon>Metazoa</taxon>
        <taxon>Cnidaria</taxon>
        <taxon>Anthozoa</taxon>
        <taxon>Hexacorallia</taxon>
        <taxon>Scleractinia</taxon>
        <taxon>Astrocoeniina</taxon>
        <taxon>Pocilloporidae</taxon>
        <taxon>Pocillopora</taxon>
    </lineage>
</organism>
<dbReference type="EMBL" id="RCHS01003900">
    <property type="protein sequence ID" value="RMX39016.1"/>
    <property type="molecule type" value="Genomic_DNA"/>
</dbReference>
<evidence type="ECO:0000256" key="1">
    <source>
        <dbReference type="SAM" id="MobiDB-lite"/>
    </source>
</evidence>
<proteinExistence type="predicted"/>
<feature type="compositionally biased region" description="Low complexity" evidence="1">
    <location>
        <begin position="339"/>
        <end position="357"/>
    </location>
</feature>
<name>A0A3M6TC97_POCDA</name>